<evidence type="ECO:0000256" key="1">
    <source>
        <dbReference type="SAM" id="SignalP"/>
    </source>
</evidence>
<keyword evidence="3" id="KW-1185">Reference proteome</keyword>
<dbReference type="AlphaFoldDB" id="A0A368P9E5"/>
<name>A0A368P9E5_9FLAO</name>
<dbReference type="EMBL" id="QPIG01000001">
    <property type="protein sequence ID" value="RCU58744.1"/>
    <property type="molecule type" value="Genomic_DNA"/>
</dbReference>
<comment type="caution">
    <text evidence="2">The sequence shown here is derived from an EMBL/GenBank/DDBJ whole genome shotgun (WGS) entry which is preliminary data.</text>
</comment>
<reference evidence="2 3" key="1">
    <citation type="submission" date="2018-07" db="EMBL/GenBank/DDBJ databases">
        <title>Oceanihabitans testaceum sp. nov., isolated from marine sediment.</title>
        <authorList>
            <person name="Li C.-M."/>
        </authorList>
    </citation>
    <scope>NUCLEOTIDE SEQUENCE [LARGE SCALE GENOMIC DNA]</scope>
    <source>
        <strain evidence="2 3">S9-10</strain>
    </source>
</reference>
<accession>A0A368P9E5</accession>
<dbReference type="InterPro" id="IPR013783">
    <property type="entry name" value="Ig-like_fold"/>
</dbReference>
<evidence type="ECO:0008006" key="4">
    <source>
        <dbReference type="Google" id="ProtNLM"/>
    </source>
</evidence>
<dbReference type="Proteomes" id="UP000252249">
    <property type="component" value="Unassembled WGS sequence"/>
</dbReference>
<evidence type="ECO:0000313" key="3">
    <source>
        <dbReference type="Proteomes" id="UP000252249"/>
    </source>
</evidence>
<evidence type="ECO:0000313" key="2">
    <source>
        <dbReference type="EMBL" id="RCU58744.1"/>
    </source>
</evidence>
<gene>
    <name evidence="2" type="ORF">DU428_05075</name>
</gene>
<feature type="signal peptide" evidence="1">
    <location>
        <begin position="1"/>
        <end position="22"/>
    </location>
</feature>
<dbReference type="InterPro" id="IPR036116">
    <property type="entry name" value="FN3_sf"/>
</dbReference>
<sequence length="231" mass="26172">MKNFILKGIALFLFSFITISCSNEDDNEKLALNITSNTTEKNVKITFTSIEINGNITSSGREEIISRGVSWGTTPHPTINENKVEESNNTFTSKIRGLAPNTLYYFRVYASSKAETVYGPELVFSTSNLDGTKWDFYFNHDPPHQTWHADVTFNIDGTTVYHDATSPSDTYLIYGTWMITRDRLLYDLESDIKDNNDFHFTGTFTGNTLSGTYTYGVENDKEWTAILLPKS</sequence>
<feature type="chain" id="PRO_5016621899" description="Fibronectin type-III domain-containing protein" evidence="1">
    <location>
        <begin position="23"/>
        <end position="231"/>
    </location>
</feature>
<dbReference type="OrthoDB" id="9805760at2"/>
<dbReference type="RefSeq" id="WP_113966243.1">
    <property type="nucleotide sequence ID" value="NZ_JAWWDI010000007.1"/>
</dbReference>
<keyword evidence="1" id="KW-0732">Signal</keyword>
<dbReference type="Gene3D" id="2.60.40.10">
    <property type="entry name" value="Immunoglobulins"/>
    <property type="match status" value="1"/>
</dbReference>
<organism evidence="2 3">
    <name type="scientific">Oceanihabitans sediminis</name>
    <dbReference type="NCBI Taxonomy" id="1812012"/>
    <lineage>
        <taxon>Bacteria</taxon>
        <taxon>Pseudomonadati</taxon>
        <taxon>Bacteroidota</taxon>
        <taxon>Flavobacteriia</taxon>
        <taxon>Flavobacteriales</taxon>
        <taxon>Flavobacteriaceae</taxon>
        <taxon>Oceanihabitans</taxon>
    </lineage>
</organism>
<protein>
    <recommendedName>
        <fullName evidence="4">Fibronectin type-III domain-containing protein</fullName>
    </recommendedName>
</protein>
<dbReference type="SUPFAM" id="SSF49265">
    <property type="entry name" value="Fibronectin type III"/>
    <property type="match status" value="1"/>
</dbReference>
<dbReference type="PROSITE" id="PS51257">
    <property type="entry name" value="PROKAR_LIPOPROTEIN"/>
    <property type="match status" value="1"/>
</dbReference>
<proteinExistence type="predicted"/>